<comment type="caution">
    <text evidence="2">The sequence shown here is derived from an EMBL/GenBank/DDBJ whole genome shotgun (WGS) entry which is preliminary data.</text>
</comment>
<proteinExistence type="predicted"/>
<name>A0AAU9QCY8_9VIBR</name>
<dbReference type="AlphaFoldDB" id="A0AAU9QCY8"/>
<organism evidence="2 4">
    <name type="scientific">Vibrio jasicida</name>
    <dbReference type="NCBI Taxonomy" id="766224"/>
    <lineage>
        <taxon>Bacteria</taxon>
        <taxon>Pseudomonadati</taxon>
        <taxon>Pseudomonadota</taxon>
        <taxon>Gammaproteobacteria</taxon>
        <taxon>Vibrionales</taxon>
        <taxon>Vibrionaceae</taxon>
        <taxon>Vibrio</taxon>
    </lineage>
</organism>
<dbReference type="EMBL" id="CAKMUD010000001">
    <property type="protein sequence ID" value="CAH1563025.1"/>
    <property type="molecule type" value="Genomic_DNA"/>
</dbReference>
<feature type="domain" description="Ribbon-helix-helix" evidence="1">
    <location>
        <begin position="17"/>
        <end position="83"/>
    </location>
</feature>
<dbReference type="InterPro" id="IPR027373">
    <property type="entry name" value="RHH_dom"/>
</dbReference>
<dbReference type="Proteomes" id="UP001607221">
    <property type="component" value="Unassembled WGS sequence"/>
</dbReference>
<dbReference type="EMBL" id="JBIHSE010000001">
    <property type="protein sequence ID" value="MFH0271674.1"/>
    <property type="molecule type" value="Genomic_DNA"/>
</dbReference>
<sequence length="94" mass="11163">MVGKSFFDEPQYIYTTRSRSVRILGQTTSIRLENKYWEILDEISEKERLSRGELISFIYAKALDEGMEFINFTSLLRIICVIYIENKDRIEVKT</sequence>
<accession>A0AAU9QCY8</accession>
<dbReference type="Proteomes" id="UP001295462">
    <property type="component" value="Unassembled WGS sequence"/>
</dbReference>
<reference evidence="3 5" key="2">
    <citation type="submission" date="2024-10" db="EMBL/GenBank/DDBJ databases">
        <authorList>
            <person name="Yibar A."/>
            <person name="Saticioglu I.B."/>
            <person name="Duman M."/>
            <person name="Ajmi N."/>
            <person name="Gurler F."/>
            <person name="Ay H."/>
            <person name="Onuk E."/>
            <person name="Guler S."/>
            <person name="Romalde J.L."/>
        </authorList>
    </citation>
    <scope>NUCLEOTIDE SEQUENCE [LARGE SCALE GENOMIC DNA]</scope>
    <source>
        <strain evidence="3 5">1-TCBS-A</strain>
    </source>
</reference>
<dbReference type="Pfam" id="PF13467">
    <property type="entry name" value="RHH_4"/>
    <property type="match status" value="1"/>
</dbReference>
<protein>
    <submittedName>
        <fullName evidence="2">RHH_4 domain-containing protein</fullName>
    </submittedName>
    <submittedName>
        <fullName evidence="3">Ribbon-helix-helix domain-containing protein</fullName>
    </submittedName>
</protein>
<keyword evidence="5" id="KW-1185">Reference proteome</keyword>
<evidence type="ECO:0000313" key="3">
    <source>
        <dbReference type="EMBL" id="MFH0271674.1"/>
    </source>
</evidence>
<dbReference type="RefSeq" id="WP_038876005.1">
    <property type="nucleotide sequence ID" value="NZ_CAKMTZ010000001.1"/>
</dbReference>
<evidence type="ECO:0000313" key="5">
    <source>
        <dbReference type="Proteomes" id="UP001607221"/>
    </source>
</evidence>
<evidence type="ECO:0000313" key="4">
    <source>
        <dbReference type="Proteomes" id="UP001295462"/>
    </source>
</evidence>
<dbReference type="GeneID" id="67377840"/>
<dbReference type="Gene3D" id="1.10.3990.20">
    <property type="entry name" value="protein bp1543"/>
    <property type="match status" value="1"/>
</dbReference>
<reference evidence="2" key="1">
    <citation type="submission" date="2022-01" db="EMBL/GenBank/DDBJ databases">
        <authorList>
            <person name="Lagorce A."/>
        </authorList>
    </citation>
    <scope>NUCLEOTIDE SEQUENCE</scope>
    <source>
        <strain evidence="2">Th15_F1_A12</strain>
    </source>
</reference>
<gene>
    <name evidence="3" type="ORF">ACGRHZ_10020</name>
    <name evidence="2" type="ORF">THF1A12_10128</name>
</gene>
<evidence type="ECO:0000313" key="2">
    <source>
        <dbReference type="EMBL" id="CAH1563025.1"/>
    </source>
</evidence>
<evidence type="ECO:0000259" key="1">
    <source>
        <dbReference type="Pfam" id="PF13467"/>
    </source>
</evidence>
<dbReference type="InterPro" id="IPR038268">
    <property type="entry name" value="RHH_sf"/>
</dbReference>